<dbReference type="EMBL" id="QURW01000001">
    <property type="protein sequence ID" value="RQD88689.1"/>
    <property type="molecule type" value="Genomic_DNA"/>
</dbReference>
<dbReference type="GeneID" id="44005325"/>
<comment type="similarity">
    <text evidence="9">Belongs to the TrpF family.</text>
</comment>
<dbReference type="CDD" id="cd00405">
    <property type="entry name" value="PRAI"/>
    <property type="match status" value="1"/>
</dbReference>
<dbReference type="EC" id="5.3.1.24" evidence="3 9"/>
<protein>
    <recommendedName>
        <fullName evidence="4 9">N-(5'-phosphoribosyl)anthranilate isomerase</fullName>
        <shortName evidence="9">PRAI</shortName>
        <ecNumber evidence="3 9">5.3.1.24</ecNumber>
    </recommendedName>
</protein>
<dbReference type="PANTHER" id="PTHR42894:SF1">
    <property type="entry name" value="N-(5'-PHOSPHORIBOSYL)ANTHRANILATE ISOMERASE"/>
    <property type="match status" value="1"/>
</dbReference>
<evidence type="ECO:0000313" key="12">
    <source>
        <dbReference type="EMBL" id="RQD88689.1"/>
    </source>
</evidence>
<evidence type="ECO:0000313" key="13">
    <source>
        <dbReference type="Proteomes" id="UP000093205"/>
    </source>
</evidence>
<evidence type="ECO:0000313" key="14">
    <source>
        <dbReference type="Proteomes" id="UP000286095"/>
    </source>
</evidence>
<feature type="domain" description="N-(5'phosphoribosyl) anthranilate isomerase (PRAI)" evidence="10">
    <location>
        <begin position="4"/>
        <end position="195"/>
    </location>
</feature>
<dbReference type="SUPFAM" id="SSF51366">
    <property type="entry name" value="Ribulose-phoshate binding barrel"/>
    <property type="match status" value="1"/>
</dbReference>
<accession>A0A424Z3J6</accession>
<evidence type="ECO:0000256" key="3">
    <source>
        <dbReference type="ARBA" id="ARBA00012572"/>
    </source>
</evidence>
<dbReference type="PANTHER" id="PTHR42894">
    <property type="entry name" value="N-(5'-PHOSPHORIBOSYL)ANTHRANILATE ISOMERASE"/>
    <property type="match status" value="1"/>
</dbReference>
<dbReference type="InterPro" id="IPR044643">
    <property type="entry name" value="TrpF_fam"/>
</dbReference>
<comment type="pathway">
    <text evidence="2 9">Amino-acid biosynthesis; L-tryptophan biosynthesis; L-tryptophan from chorismate: step 3/5.</text>
</comment>
<evidence type="ECO:0000256" key="5">
    <source>
        <dbReference type="ARBA" id="ARBA00022605"/>
    </source>
</evidence>
<dbReference type="RefSeq" id="WP_066777885.1">
    <property type="nucleotide sequence ID" value="NZ_CBCSFE010000004.1"/>
</dbReference>
<evidence type="ECO:0000256" key="7">
    <source>
        <dbReference type="ARBA" id="ARBA00023141"/>
    </source>
</evidence>
<dbReference type="Gene3D" id="3.20.20.70">
    <property type="entry name" value="Aldolase class I"/>
    <property type="match status" value="1"/>
</dbReference>
<keyword evidence="8 9" id="KW-0413">Isomerase</keyword>
<evidence type="ECO:0000256" key="2">
    <source>
        <dbReference type="ARBA" id="ARBA00004664"/>
    </source>
</evidence>
<evidence type="ECO:0000256" key="1">
    <source>
        <dbReference type="ARBA" id="ARBA00001164"/>
    </source>
</evidence>
<evidence type="ECO:0000256" key="9">
    <source>
        <dbReference type="HAMAP-Rule" id="MF_00135"/>
    </source>
</evidence>
<proteinExistence type="inferred from homology"/>
<dbReference type="UniPathway" id="UPA00035">
    <property type="reaction ID" value="UER00042"/>
</dbReference>
<dbReference type="InterPro" id="IPR013785">
    <property type="entry name" value="Aldolase_TIM"/>
</dbReference>
<dbReference type="EMBL" id="CP031611">
    <property type="protein sequence ID" value="AXP09442.1"/>
    <property type="molecule type" value="Genomic_DNA"/>
</dbReference>
<dbReference type="OrthoDB" id="9796196at2"/>
<dbReference type="Proteomes" id="UP000286095">
    <property type="component" value="Unassembled WGS sequence"/>
</dbReference>
<dbReference type="GO" id="GO:0004640">
    <property type="term" value="F:phosphoribosylanthranilate isomerase activity"/>
    <property type="evidence" value="ECO:0007669"/>
    <property type="project" value="UniProtKB-UniRule"/>
</dbReference>
<dbReference type="KEGG" id="chw:A2J15_007250"/>
<comment type="catalytic activity">
    <reaction evidence="1 9">
        <text>N-(5-phospho-beta-D-ribosyl)anthranilate = 1-(2-carboxyphenylamino)-1-deoxy-D-ribulose 5-phosphate</text>
        <dbReference type="Rhea" id="RHEA:21540"/>
        <dbReference type="ChEBI" id="CHEBI:18277"/>
        <dbReference type="ChEBI" id="CHEBI:58613"/>
        <dbReference type="EC" id="5.3.1.24"/>
    </reaction>
</comment>
<dbReference type="Pfam" id="PF00697">
    <property type="entry name" value="PRAI"/>
    <property type="match status" value="1"/>
</dbReference>
<evidence type="ECO:0000259" key="10">
    <source>
        <dbReference type="Pfam" id="PF00697"/>
    </source>
</evidence>
<evidence type="ECO:0000256" key="8">
    <source>
        <dbReference type="ARBA" id="ARBA00023235"/>
    </source>
</evidence>
<reference evidence="13 14" key="1">
    <citation type="submission" date="2018-08" db="EMBL/GenBank/DDBJ databases">
        <title>Survival mechanisms of Campylobacter hepaticus identified by genomic analysis and comparative transcriptomic analysis of in vivo and in vitro derived bacteria.</title>
        <authorList>
            <person name="Van T.T.H."/>
            <person name="Moore R.J."/>
        </authorList>
    </citation>
    <scope>NUCLEOTIDE SEQUENCE [LARGE SCALE GENOMIC DNA]</scope>
    <source>
        <strain evidence="12 14">54L</strain>
        <strain evidence="11 13">HV10</strain>
    </source>
</reference>
<sequence length="199" mass="22551">MLKIKICGIKDEQNAKDLAILNIDFFGLIFAKSPRQVNLEQAKILSSIFHEKSKQVIGVFVDESLDEILRCIKIVKLDGIQIYRCITGEEFKILKTKKVFVWQVVSVLNTLEFKNEIYADLILFDAKGVLKGGNGISFNWTLLKSYSKDFALAGGLGLKNLQEALKTGAKILDFNSKLEDEKGLKDIKRVKKILKELKR</sequence>
<dbReference type="GO" id="GO:0000162">
    <property type="term" value="P:L-tryptophan biosynthetic process"/>
    <property type="evidence" value="ECO:0007669"/>
    <property type="project" value="UniProtKB-UniRule"/>
</dbReference>
<dbReference type="InterPro" id="IPR001240">
    <property type="entry name" value="PRAI_dom"/>
</dbReference>
<dbReference type="STRING" id="1813019.A2J15_01980"/>
<dbReference type="HAMAP" id="MF_00135">
    <property type="entry name" value="PRAI"/>
    <property type="match status" value="1"/>
</dbReference>
<dbReference type="Proteomes" id="UP000093205">
    <property type="component" value="Chromosome"/>
</dbReference>
<dbReference type="AlphaFoldDB" id="A0A424Z3J6"/>
<dbReference type="InterPro" id="IPR011060">
    <property type="entry name" value="RibuloseP-bd_barrel"/>
</dbReference>
<gene>
    <name evidence="9" type="primary">trpF</name>
    <name evidence="11" type="ORF">A2J15_007250</name>
    <name evidence="12" type="ORF">DZD40_00355</name>
</gene>
<evidence type="ECO:0000256" key="6">
    <source>
        <dbReference type="ARBA" id="ARBA00022822"/>
    </source>
</evidence>
<keyword evidence="5 9" id="KW-0028">Amino-acid biosynthesis</keyword>
<keyword evidence="7 9" id="KW-0057">Aromatic amino acid biosynthesis</keyword>
<name>A0A424Z3J6_9BACT</name>
<organism evidence="12 14">
    <name type="scientific">Campylobacter hepaticus</name>
    <dbReference type="NCBI Taxonomy" id="1813019"/>
    <lineage>
        <taxon>Bacteria</taxon>
        <taxon>Pseudomonadati</taxon>
        <taxon>Campylobacterota</taxon>
        <taxon>Epsilonproteobacteria</taxon>
        <taxon>Campylobacterales</taxon>
        <taxon>Campylobacteraceae</taxon>
        <taxon>Campylobacter</taxon>
    </lineage>
</organism>
<evidence type="ECO:0000313" key="11">
    <source>
        <dbReference type="EMBL" id="AXP09442.1"/>
    </source>
</evidence>
<keyword evidence="13" id="KW-1185">Reference proteome</keyword>
<evidence type="ECO:0000256" key="4">
    <source>
        <dbReference type="ARBA" id="ARBA00022272"/>
    </source>
</evidence>
<keyword evidence="6 9" id="KW-0822">Tryptophan biosynthesis</keyword>